<reference evidence="14" key="1">
    <citation type="submission" date="2018-05" db="EMBL/GenBank/DDBJ databases">
        <authorList>
            <person name="Li Y."/>
        </authorList>
    </citation>
    <scope>NUCLEOTIDE SEQUENCE [LARGE SCALE GENOMIC DNA]</scope>
    <source>
        <strain evidence="14">sk1b4</strain>
    </source>
</reference>
<organism evidence="13 14">
    <name type="scientific">Ancrocorticia populi</name>
    <dbReference type="NCBI Taxonomy" id="2175228"/>
    <lineage>
        <taxon>Bacteria</taxon>
        <taxon>Bacillati</taxon>
        <taxon>Actinomycetota</taxon>
        <taxon>Actinomycetes</taxon>
        <taxon>Actinomycetales</taxon>
        <taxon>Actinomycetaceae</taxon>
        <taxon>Ancrocorticia</taxon>
    </lineage>
</organism>
<dbReference type="GO" id="GO:0046933">
    <property type="term" value="F:proton-transporting ATP synthase activity, rotational mechanism"/>
    <property type="evidence" value="ECO:0007669"/>
    <property type="project" value="UniProtKB-UniRule"/>
</dbReference>
<feature type="transmembrane region" description="Helical" evidence="11">
    <location>
        <begin position="81"/>
        <end position="101"/>
    </location>
</feature>
<evidence type="ECO:0000256" key="1">
    <source>
        <dbReference type="ARBA" id="ARBA00004141"/>
    </source>
</evidence>
<evidence type="ECO:0000256" key="9">
    <source>
        <dbReference type="ARBA" id="ARBA00023136"/>
    </source>
</evidence>
<gene>
    <name evidence="11 13" type="primary">atpB</name>
    <name evidence="13" type="ORF">DD236_11735</name>
</gene>
<dbReference type="InterPro" id="IPR035908">
    <property type="entry name" value="F0_ATP_A_sf"/>
</dbReference>
<dbReference type="Proteomes" id="UP000245283">
    <property type="component" value="Unassembled WGS sequence"/>
</dbReference>
<evidence type="ECO:0000256" key="3">
    <source>
        <dbReference type="ARBA" id="ARBA00022448"/>
    </source>
</evidence>
<evidence type="ECO:0000256" key="2">
    <source>
        <dbReference type="ARBA" id="ARBA00006810"/>
    </source>
</evidence>
<name>A0A2V1JZM2_9ACTO</name>
<evidence type="ECO:0000256" key="6">
    <source>
        <dbReference type="ARBA" id="ARBA00022781"/>
    </source>
</evidence>
<comment type="similarity">
    <text evidence="2 11 12">Belongs to the ATPase A chain family.</text>
</comment>
<dbReference type="HAMAP" id="MF_01393">
    <property type="entry name" value="ATP_synth_a_bact"/>
    <property type="match status" value="1"/>
</dbReference>
<evidence type="ECO:0000313" key="13">
    <source>
        <dbReference type="EMBL" id="PWF24406.1"/>
    </source>
</evidence>
<dbReference type="PRINTS" id="PR00123">
    <property type="entry name" value="ATPASEA"/>
</dbReference>
<dbReference type="SUPFAM" id="SSF81336">
    <property type="entry name" value="F1F0 ATP synthase subunit A"/>
    <property type="match status" value="1"/>
</dbReference>
<comment type="subcellular location">
    <subcellularLocation>
        <location evidence="11 12">Cell membrane</location>
        <topology evidence="11 12">Multi-pass membrane protein</topology>
    </subcellularLocation>
    <subcellularLocation>
        <location evidence="1">Membrane</location>
        <topology evidence="1">Multi-pass membrane protein</topology>
    </subcellularLocation>
</comment>
<sequence length="251" mass="27364">MPGLEEFFPEPFLFEGTPFEINRLILVRLIAVVLLAIVFGLYARRAKLVPGRAQAVVEFGLDFVRKQIGHEIIGEEKSDRYMPLLATIFFGTLFMNLTGVIPGLQIAATSVIGMPLVYAVVAYVGFIVAGIKEQGAGHFFKNQLMPPGMPKVLYLLMTPIEFLSTFIIRPLTLTIRLLANMVAGHMILVLCFVGTNFLYTGMGGAAGIGLGSLTLVAGIIFVAFEIFIGALQAYIFALLSAVYISLSIEEH</sequence>
<dbReference type="Pfam" id="PF00119">
    <property type="entry name" value="ATP-synt_A"/>
    <property type="match status" value="1"/>
</dbReference>
<dbReference type="GO" id="GO:0005886">
    <property type="term" value="C:plasma membrane"/>
    <property type="evidence" value="ECO:0007669"/>
    <property type="project" value="UniProtKB-SubCell"/>
</dbReference>
<keyword evidence="3 11" id="KW-0813">Transport</keyword>
<evidence type="ECO:0000256" key="8">
    <source>
        <dbReference type="ARBA" id="ARBA00023065"/>
    </source>
</evidence>
<keyword evidence="7 11" id="KW-1133">Transmembrane helix</keyword>
<evidence type="ECO:0000256" key="11">
    <source>
        <dbReference type="HAMAP-Rule" id="MF_01393"/>
    </source>
</evidence>
<keyword evidence="11" id="KW-1003">Cell membrane</keyword>
<dbReference type="AlphaFoldDB" id="A0A2V1JZM2"/>
<keyword evidence="5 11" id="KW-0812">Transmembrane</keyword>
<keyword evidence="10 11" id="KW-0066">ATP synthesis</keyword>
<evidence type="ECO:0000256" key="4">
    <source>
        <dbReference type="ARBA" id="ARBA00022547"/>
    </source>
</evidence>
<dbReference type="PANTHER" id="PTHR11410">
    <property type="entry name" value="ATP SYNTHASE SUBUNIT A"/>
    <property type="match status" value="1"/>
</dbReference>
<dbReference type="InterPro" id="IPR045083">
    <property type="entry name" value="ATP_synth_F0_asu_bact/mt"/>
</dbReference>
<dbReference type="InterPro" id="IPR000568">
    <property type="entry name" value="ATP_synth_F0_asu"/>
</dbReference>
<dbReference type="PANTHER" id="PTHR11410:SF0">
    <property type="entry name" value="ATP SYNTHASE SUBUNIT A"/>
    <property type="match status" value="1"/>
</dbReference>
<protein>
    <recommendedName>
        <fullName evidence="11 12">ATP synthase subunit a</fullName>
    </recommendedName>
    <alternativeName>
        <fullName evidence="11">ATP synthase F0 sector subunit a</fullName>
    </alternativeName>
    <alternativeName>
        <fullName evidence="11">F-ATPase subunit 6</fullName>
    </alternativeName>
</protein>
<keyword evidence="6 11" id="KW-0375">Hydrogen ion transport</keyword>
<feature type="transmembrane region" description="Helical" evidence="11">
    <location>
        <begin position="107"/>
        <end position="131"/>
    </location>
</feature>
<comment type="function">
    <text evidence="11 12">Key component of the proton channel; it plays a direct role in the translocation of protons across the membrane.</text>
</comment>
<dbReference type="CDD" id="cd00310">
    <property type="entry name" value="ATP-synt_Fo_a_6"/>
    <property type="match status" value="1"/>
</dbReference>
<evidence type="ECO:0000256" key="5">
    <source>
        <dbReference type="ARBA" id="ARBA00022692"/>
    </source>
</evidence>
<dbReference type="Gene3D" id="1.20.120.220">
    <property type="entry name" value="ATP synthase, F0 complex, subunit A"/>
    <property type="match status" value="1"/>
</dbReference>
<dbReference type="GO" id="GO:0045259">
    <property type="term" value="C:proton-transporting ATP synthase complex"/>
    <property type="evidence" value="ECO:0007669"/>
    <property type="project" value="UniProtKB-KW"/>
</dbReference>
<comment type="caution">
    <text evidence="13">The sequence shown here is derived from an EMBL/GenBank/DDBJ whole genome shotgun (WGS) entry which is preliminary data.</text>
</comment>
<proteinExistence type="inferred from homology"/>
<dbReference type="NCBIfam" id="TIGR01131">
    <property type="entry name" value="ATP_synt_6_or_A"/>
    <property type="match status" value="1"/>
</dbReference>
<evidence type="ECO:0000313" key="14">
    <source>
        <dbReference type="Proteomes" id="UP000245283"/>
    </source>
</evidence>
<keyword evidence="4 11" id="KW-0138">CF(0)</keyword>
<evidence type="ECO:0000256" key="12">
    <source>
        <dbReference type="RuleBase" id="RU000483"/>
    </source>
</evidence>
<evidence type="ECO:0000256" key="10">
    <source>
        <dbReference type="ARBA" id="ARBA00023310"/>
    </source>
</evidence>
<dbReference type="EMBL" id="QETB01000008">
    <property type="protein sequence ID" value="PWF24406.1"/>
    <property type="molecule type" value="Genomic_DNA"/>
</dbReference>
<keyword evidence="9 11" id="KW-0472">Membrane</keyword>
<keyword evidence="14" id="KW-1185">Reference proteome</keyword>
<feature type="transmembrane region" description="Helical" evidence="11">
    <location>
        <begin position="152"/>
        <end position="171"/>
    </location>
</feature>
<evidence type="ECO:0000256" key="7">
    <source>
        <dbReference type="ARBA" id="ARBA00022989"/>
    </source>
</evidence>
<keyword evidence="8 11" id="KW-0406">Ion transport</keyword>
<feature type="transmembrane region" description="Helical" evidence="11">
    <location>
        <begin position="25"/>
        <end position="43"/>
    </location>
</feature>
<accession>A0A2V1JZM2</accession>
<feature type="transmembrane region" description="Helical" evidence="11">
    <location>
        <begin position="177"/>
        <end position="199"/>
    </location>
</feature>
<dbReference type="OrthoDB" id="9809130at2"/>